<comment type="caution">
    <text evidence="1">The sequence shown here is derived from an EMBL/GenBank/DDBJ whole genome shotgun (WGS) entry which is preliminary data.</text>
</comment>
<dbReference type="Proteomes" id="UP001642409">
    <property type="component" value="Unassembled WGS sequence"/>
</dbReference>
<sequence length="131" mass="15135">MQQMFLTPESFIQHASQQLNLAQDSVQVCTAILVLEDEQYQEFWGELAFNLNVNHNILIAFFFRIVLHLYLHKQKKVQRNPAMARNKRRETQVEAQYNHVLSQSQQQEGPVSGKLVSGAQNVLSYFSVGEQ</sequence>
<dbReference type="AlphaFoldDB" id="A0AA86N5S9"/>
<proteinExistence type="predicted"/>
<protein>
    <submittedName>
        <fullName evidence="2">Hypothetical_protein</fullName>
    </submittedName>
</protein>
<reference evidence="1" key="1">
    <citation type="submission" date="2023-06" db="EMBL/GenBank/DDBJ databases">
        <authorList>
            <person name="Kurt Z."/>
        </authorList>
    </citation>
    <scope>NUCLEOTIDE SEQUENCE</scope>
</reference>
<organism evidence="1">
    <name type="scientific">Hexamita inflata</name>
    <dbReference type="NCBI Taxonomy" id="28002"/>
    <lineage>
        <taxon>Eukaryota</taxon>
        <taxon>Metamonada</taxon>
        <taxon>Diplomonadida</taxon>
        <taxon>Hexamitidae</taxon>
        <taxon>Hexamitinae</taxon>
        <taxon>Hexamita</taxon>
    </lineage>
</organism>
<evidence type="ECO:0000313" key="1">
    <source>
        <dbReference type="EMBL" id="CAI9913522.1"/>
    </source>
</evidence>
<dbReference type="EMBL" id="CAXDID020000289">
    <property type="protein sequence ID" value="CAL6071151.1"/>
    <property type="molecule type" value="Genomic_DNA"/>
</dbReference>
<gene>
    <name evidence="1" type="ORF">HINF_LOCUS1167</name>
    <name evidence="2" type="ORF">HINF_LOCUS55007</name>
</gene>
<name>A0AA86N5S9_9EUKA</name>
<reference evidence="2 3" key="2">
    <citation type="submission" date="2024-07" db="EMBL/GenBank/DDBJ databases">
        <authorList>
            <person name="Akdeniz Z."/>
        </authorList>
    </citation>
    <scope>NUCLEOTIDE SEQUENCE [LARGE SCALE GENOMIC DNA]</scope>
</reference>
<keyword evidence="3" id="KW-1185">Reference proteome</keyword>
<evidence type="ECO:0000313" key="2">
    <source>
        <dbReference type="EMBL" id="CAL6071151.1"/>
    </source>
</evidence>
<evidence type="ECO:0000313" key="3">
    <source>
        <dbReference type="Proteomes" id="UP001642409"/>
    </source>
</evidence>
<accession>A0AA86N5S9</accession>
<dbReference type="EMBL" id="CATOUU010000026">
    <property type="protein sequence ID" value="CAI9913522.1"/>
    <property type="molecule type" value="Genomic_DNA"/>
</dbReference>